<organism evidence="1 2">
    <name type="scientific">Acipenser ruthenus</name>
    <name type="common">Sterlet sturgeon</name>
    <dbReference type="NCBI Taxonomy" id="7906"/>
    <lineage>
        <taxon>Eukaryota</taxon>
        <taxon>Metazoa</taxon>
        <taxon>Chordata</taxon>
        <taxon>Craniata</taxon>
        <taxon>Vertebrata</taxon>
        <taxon>Euteleostomi</taxon>
        <taxon>Actinopterygii</taxon>
        <taxon>Chondrostei</taxon>
        <taxon>Acipenseriformes</taxon>
        <taxon>Acipenseridae</taxon>
        <taxon>Acipenser</taxon>
    </lineage>
</organism>
<gene>
    <name evidence="1" type="ORF">EOD39_15542</name>
</gene>
<dbReference type="EMBL" id="SCEB01001571">
    <property type="protein sequence ID" value="RXM96556.1"/>
    <property type="molecule type" value="Genomic_DNA"/>
</dbReference>
<proteinExistence type="predicted"/>
<keyword evidence="2" id="KW-1185">Reference proteome</keyword>
<dbReference type="AlphaFoldDB" id="A0A444V7Z5"/>
<sequence length="253" mass="28235">MPVGDIVDDSLKAHVLLIAKHVNGLIKMFPGIREEAIPIVIVIERNTFSYDVGEVWKQAERLASVTLGVRLHVYSDRKGVIGRLTDVNKTKDVLHAAAAINKDMVGRLSTTLSFGDVVKTMFSMTRNKIQRIVEGRTLSADLKHLPTMADGAASGDGIQMKAFLQRYAPYPVETDIHPDCFKRGLEMLHKLCDQLRRVTVDFTKKTPTVNTGGKKRKRGLYLKDDTFSAFIIALSTVLELQNKSVTVRTVWDV</sequence>
<protein>
    <submittedName>
        <fullName evidence="1">Uncharacterized protein</fullName>
    </submittedName>
</protein>
<evidence type="ECO:0000313" key="1">
    <source>
        <dbReference type="EMBL" id="RXM96556.1"/>
    </source>
</evidence>
<evidence type="ECO:0000313" key="2">
    <source>
        <dbReference type="Proteomes" id="UP000289886"/>
    </source>
</evidence>
<accession>A0A444V7Z5</accession>
<name>A0A444V7Z5_ACIRT</name>
<dbReference type="Proteomes" id="UP000289886">
    <property type="component" value="Unassembled WGS sequence"/>
</dbReference>
<reference evidence="1 2" key="1">
    <citation type="submission" date="2019-01" db="EMBL/GenBank/DDBJ databases">
        <title>Draft Genome and Complete Hox-Cluster Characterization of the Sterlet Sturgeon (Acipenser ruthenus).</title>
        <authorList>
            <person name="Wei Q."/>
        </authorList>
    </citation>
    <scope>NUCLEOTIDE SEQUENCE [LARGE SCALE GENOMIC DNA]</scope>
    <source>
        <strain evidence="1">WHYD16114868_AA</strain>
        <tissue evidence="1">Blood</tissue>
    </source>
</reference>
<comment type="caution">
    <text evidence="1">The sequence shown here is derived from an EMBL/GenBank/DDBJ whole genome shotgun (WGS) entry which is preliminary data.</text>
</comment>